<evidence type="ECO:0000256" key="1">
    <source>
        <dbReference type="SAM" id="Phobius"/>
    </source>
</evidence>
<gene>
    <name evidence="2" type="ORF">HPP92_016374</name>
</gene>
<evidence type="ECO:0000313" key="2">
    <source>
        <dbReference type="EMBL" id="KAG0471828.1"/>
    </source>
</evidence>
<evidence type="ECO:0000313" key="3">
    <source>
        <dbReference type="Proteomes" id="UP000639772"/>
    </source>
</evidence>
<name>A0A835QNJ4_VANPL</name>
<dbReference type="PANTHER" id="PTHR37224">
    <property type="entry name" value="OS02G0804400 PROTEIN"/>
    <property type="match status" value="1"/>
</dbReference>
<organism evidence="2 3">
    <name type="scientific">Vanilla planifolia</name>
    <name type="common">Vanilla</name>
    <dbReference type="NCBI Taxonomy" id="51239"/>
    <lineage>
        <taxon>Eukaryota</taxon>
        <taxon>Viridiplantae</taxon>
        <taxon>Streptophyta</taxon>
        <taxon>Embryophyta</taxon>
        <taxon>Tracheophyta</taxon>
        <taxon>Spermatophyta</taxon>
        <taxon>Magnoliopsida</taxon>
        <taxon>Liliopsida</taxon>
        <taxon>Asparagales</taxon>
        <taxon>Orchidaceae</taxon>
        <taxon>Vanilloideae</taxon>
        <taxon>Vanilleae</taxon>
        <taxon>Vanilla</taxon>
    </lineage>
</organism>
<reference evidence="2 3" key="1">
    <citation type="journal article" date="2020" name="Nat. Food">
        <title>A phased Vanilla planifolia genome enables genetic improvement of flavour and production.</title>
        <authorList>
            <person name="Hasing T."/>
            <person name="Tang H."/>
            <person name="Brym M."/>
            <person name="Khazi F."/>
            <person name="Huang T."/>
            <person name="Chambers A.H."/>
        </authorList>
    </citation>
    <scope>NUCLEOTIDE SEQUENCE [LARGE SCALE GENOMIC DNA]</scope>
    <source>
        <tissue evidence="2">Leaf</tissue>
    </source>
</reference>
<keyword evidence="1" id="KW-0472">Membrane</keyword>
<accession>A0A835QNJ4</accession>
<proteinExistence type="predicted"/>
<protein>
    <submittedName>
        <fullName evidence="2">Uncharacterized protein</fullName>
    </submittedName>
</protein>
<dbReference type="EMBL" id="JADCNM010000008">
    <property type="protein sequence ID" value="KAG0471828.1"/>
    <property type="molecule type" value="Genomic_DNA"/>
</dbReference>
<keyword evidence="1" id="KW-0812">Transmembrane</keyword>
<sequence>MTTAMAAAAAAAPASIACSRSSLRFHLFQLPLPATGMAMSSPCSKSTCAVSNGRHFWIVEGKRLQNLARFASDSDRQPEDPGEAEPLDEDFLPSDDADYLWKLLASSVGGGFAIKYGSILFPDVTRPNLLQALVMVLLPVLVATLILIKESSFGSEAEDQF</sequence>
<dbReference type="Proteomes" id="UP000639772">
    <property type="component" value="Unassembled WGS sequence"/>
</dbReference>
<keyword evidence="1" id="KW-1133">Transmembrane helix</keyword>
<dbReference type="OrthoDB" id="513929at2759"/>
<comment type="caution">
    <text evidence="2">The sequence shown here is derived from an EMBL/GenBank/DDBJ whole genome shotgun (WGS) entry which is preliminary data.</text>
</comment>
<dbReference type="AlphaFoldDB" id="A0A835QNJ4"/>
<feature type="transmembrane region" description="Helical" evidence="1">
    <location>
        <begin position="129"/>
        <end position="148"/>
    </location>
</feature>